<dbReference type="InterPro" id="IPR036249">
    <property type="entry name" value="Thioredoxin-like_sf"/>
</dbReference>
<feature type="disulfide bond" description="Redox-active" evidence="11">
    <location>
        <begin position="214"/>
        <end position="217"/>
    </location>
</feature>
<dbReference type="SUPFAM" id="SSF52833">
    <property type="entry name" value="Thioredoxin-like"/>
    <property type="match status" value="5"/>
</dbReference>
<evidence type="ECO:0000256" key="11">
    <source>
        <dbReference type="PIRSR" id="PIRSR605792-51"/>
    </source>
</evidence>
<dbReference type="PRINTS" id="PR00421">
    <property type="entry name" value="THIOREDOXIN"/>
</dbReference>
<evidence type="ECO:0000259" key="15">
    <source>
        <dbReference type="PROSITE" id="PS51352"/>
    </source>
</evidence>
<evidence type="ECO:0000313" key="17">
    <source>
        <dbReference type="Proteomes" id="UP000887013"/>
    </source>
</evidence>
<dbReference type="InterPro" id="IPR013766">
    <property type="entry name" value="Thioredoxin_domain"/>
</dbReference>
<dbReference type="InterPro" id="IPR017937">
    <property type="entry name" value="Thioredoxin_CS"/>
</dbReference>
<evidence type="ECO:0000256" key="3">
    <source>
        <dbReference type="ARBA" id="ARBA00006347"/>
    </source>
</evidence>
<evidence type="ECO:0000256" key="13">
    <source>
        <dbReference type="RuleBase" id="RU361130"/>
    </source>
</evidence>
<accession>A0A8X6QQC7</accession>
<dbReference type="PROSITE" id="PS51352">
    <property type="entry name" value="THIOREDOXIN_2"/>
    <property type="match status" value="3"/>
</dbReference>
<dbReference type="OrthoDB" id="427280at2759"/>
<dbReference type="PROSITE" id="PS00194">
    <property type="entry name" value="THIOREDOXIN_1"/>
    <property type="match status" value="3"/>
</dbReference>
<protein>
    <recommendedName>
        <fullName evidence="4 13">Protein disulfide-isomerase</fullName>
        <ecNumber evidence="4 13">5.3.4.1</ecNumber>
    </recommendedName>
</protein>
<dbReference type="EC" id="5.3.4.1" evidence="4 13"/>
<name>A0A8X6QQC7_NEPPI</name>
<evidence type="ECO:0000256" key="8">
    <source>
        <dbReference type="ARBA" id="ARBA00023157"/>
    </source>
</evidence>
<comment type="caution">
    <text evidence="16">The sequence shown here is derived from an EMBL/GenBank/DDBJ whole genome shotgun (WGS) entry which is preliminary data.</text>
</comment>
<feature type="domain" description="Thioredoxin" evidence="15">
    <location>
        <begin position="495"/>
        <end position="642"/>
    </location>
</feature>
<comment type="catalytic activity">
    <reaction evidence="1 13">
        <text>Catalyzes the rearrangement of -S-S- bonds in proteins.</text>
        <dbReference type="EC" id="5.3.4.1"/>
    </reaction>
</comment>
<feature type="disulfide bond" description="Redox-active" evidence="11">
    <location>
        <begin position="563"/>
        <end position="566"/>
    </location>
</feature>
<comment type="similarity">
    <text evidence="3 12">Belongs to the protein disulfide isomerase family.</text>
</comment>
<evidence type="ECO:0000256" key="10">
    <source>
        <dbReference type="ARBA" id="ARBA00023284"/>
    </source>
</evidence>
<dbReference type="InterPro" id="IPR005792">
    <property type="entry name" value="Prot_disulphide_isomerase"/>
</dbReference>
<dbReference type="NCBIfam" id="TIGR01130">
    <property type="entry name" value="ER_PDI_fam"/>
    <property type="match status" value="1"/>
</dbReference>
<dbReference type="NCBIfam" id="TIGR01126">
    <property type="entry name" value="pdi_dom"/>
    <property type="match status" value="3"/>
</dbReference>
<dbReference type="PANTHER" id="PTHR18929:SF210">
    <property type="entry name" value="PROTEIN DISULFIDE-ISOMERASE A4"/>
    <property type="match status" value="1"/>
</dbReference>
<feature type="region of interest" description="Disordered" evidence="14">
    <location>
        <begin position="18"/>
        <end position="45"/>
    </location>
</feature>
<evidence type="ECO:0000256" key="7">
    <source>
        <dbReference type="ARBA" id="ARBA00022824"/>
    </source>
</evidence>
<dbReference type="AlphaFoldDB" id="A0A8X6QQC7"/>
<evidence type="ECO:0000256" key="12">
    <source>
        <dbReference type="RuleBase" id="RU004208"/>
    </source>
</evidence>
<evidence type="ECO:0000256" key="9">
    <source>
        <dbReference type="ARBA" id="ARBA00023235"/>
    </source>
</evidence>
<dbReference type="Gene3D" id="3.40.30.10">
    <property type="entry name" value="Glutaredoxin"/>
    <property type="match status" value="5"/>
</dbReference>
<dbReference type="PANTHER" id="PTHR18929">
    <property type="entry name" value="PROTEIN DISULFIDE ISOMERASE"/>
    <property type="match status" value="1"/>
</dbReference>
<dbReference type="Pfam" id="PF00085">
    <property type="entry name" value="Thioredoxin"/>
    <property type="match status" value="3"/>
</dbReference>
<keyword evidence="7" id="KW-0256">Endoplasmic reticulum</keyword>
<dbReference type="CDD" id="cd02995">
    <property type="entry name" value="PDI_a_PDI_a'_C"/>
    <property type="match status" value="1"/>
</dbReference>
<keyword evidence="9 13" id="KW-0413">Isomerase</keyword>
<comment type="subcellular location">
    <subcellularLocation>
        <location evidence="2">Endoplasmic reticulum lumen</location>
    </subcellularLocation>
</comment>
<dbReference type="GO" id="GO:0005788">
    <property type="term" value="C:endoplasmic reticulum lumen"/>
    <property type="evidence" value="ECO:0007669"/>
    <property type="project" value="UniProtKB-SubCell"/>
</dbReference>
<evidence type="ECO:0000256" key="14">
    <source>
        <dbReference type="SAM" id="MobiDB-lite"/>
    </source>
</evidence>
<dbReference type="CDD" id="cd02961">
    <property type="entry name" value="PDI_a_family"/>
    <property type="match status" value="2"/>
</dbReference>
<feature type="domain" description="Thioredoxin" evidence="15">
    <location>
        <begin position="177"/>
        <end position="292"/>
    </location>
</feature>
<evidence type="ECO:0000256" key="2">
    <source>
        <dbReference type="ARBA" id="ARBA00004319"/>
    </source>
</evidence>
<dbReference type="GO" id="GO:0009986">
    <property type="term" value="C:cell surface"/>
    <property type="evidence" value="ECO:0007669"/>
    <property type="project" value="TreeGrafter"/>
</dbReference>
<dbReference type="GO" id="GO:0006457">
    <property type="term" value="P:protein folding"/>
    <property type="evidence" value="ECO:0007669"/>
    <property type="project" value="TreeGrafter"/>
</dbReference>
<dbReference type="EMBL" id="BMAW01033625">
    <property type="protein sequence ID" value="GFU31104.1"/>
    <property type="molecule type" value="Genomic_DNA"/>
</dbReference>
<sequence length="649" mass="74155">MHETVMCDINHVKRNYVGTTSGSKEMPRDAFNPAPSKKTHNRRSSSYIASEEDIPIVEGDAGVIKTAVEDDVLVLNRDNFDLQVMSKDIMLVEFYAPWCGHCKSLEPEYAKAAKILKNEENPIFLAKIDATIETELAARYDVSGFPTMYVFKKQEKELYDGPRTAMGIVEYMKERADPKWKPAPSVVIELTKENFDDTVEKADIILVEFYAPWCGHCKRLAPEYERAAKVLNSLPTPIPLVKVNGIEEKDLAEKYEARGWPTLMIFRKGRKYAYEGPRDEPGIVSYMKEQAKPPSKESDSYKHLKKSIGKIDATVVGFFDPDLDDFYTNFIEAANTLRGKFTFLHSFKKDVRKQFGYQNPGLVLFLPELFATDYEPSKFDFNDIQATSTDIINFIQRSSLPLVGERSRKSQWKYNNKFPLVVVYYDVDFSFDHRVQTQLVLKEVAKVAKEYKGKITFAISNENEYEDELQALNLDDSGEDVNVGFLDANNAKYRMEPVEDFSEDELRTFVEDVLAGNIPRHIKSQPVPKDNRGPVLTVVGSTFEELVMKNKKDVMLEFYAPWCGHCKKLEPIYKKLGKAFADNDNVVIAKIDATSNDYPSEFDVKGFPTIYYISVDNKSKPKAYEGERSLKDMTKFINEQLSNAVKDEL</sequence>
<evidence type="ECO:0000256" key="5">
    <source>
        <dbReference type="ARBA" id="ARBA00022729"/>
    </source>
</evidence>
<keyword evidence="10 11" id="KW-0676">Redox-active center</keyword>
<evidence type="ECO:0000313" key="16">
    <source>
        <dbReference type="EMBL" id="GFU31104.1"/>
    </source>
</evidence>
<dbReference type="Proteomes" id="UP000887013">
    <property type="component" value="Unassembled WGS sequence"/>
</dbReference>
<organism evidence="16 17">
    <name type="scientific">Nephila pilipes</name>
    <name type="common">Giant wood spider</name>
    <name type="synonym">Nephila maculata</name>
    <dbReference type="NCBI Taxonomy" id="299642"/>
    <lineage>
        <taxon>Eukaryota</taxon>
        <taxon>Metazoa</taxon>
        <taxon>Ecdysozoa</taxon>
        <taxon>Arthropoda</taxon>
        <taxon>Chelicerata</taxon>
        <taxon>Arachnida</taxon>
        <taxon>Araneae</taxon>
        <taxon>Araneomorphae</taxon>
        <taxon>Entelegynae</taxon>
        <taxon>Araneoidea</taxon>
        <taxon>Nephilidae</taxon>
        <taxon>Nephila</taxon>
    </lineage>
</organism>
<keyword evidence="8 11" id="KW-1015">Disulfide bond</keyword>
<keyword evidence="17" id="KW-1185">Reference proteome</keyword>
<proteinExistence type="inferred from homology"/>
<evidence type="ECO:0000256" key="4">
    <source>
        <dbReference type="ARBA" id="ARBA00012723"/>
    </source>
</evidence>
<dbReference type="Pfam" id="PF13848">
    <property type="entry name" value="Thioredoxin_6"/>
    <property type="match status" value="1"/>
</dbReference>
<dbReference type="InterPro" id="IPR005788">
    <property type="entry name" value="PDI_thioredoxin-like_dom"/>
</dbReference>
<keyword evidence="5" id="KW-0732">Signal</keyword>
<dbReference type="GO" id="GO:0034976">
    <property type="term" value="P:response to endoplasmic reticulum stress"/>
    <property type="evidence" value="ECO:0007669"/>
    <property type="project" value="TreeGrafter"/>
</dbReference>
<feature type="domain" description="Thioredoxin" evidence="15">
    <location>
        <begin position="43"/>
        <end position="174"/>
    </location>
</feature>
<evidence type="ECO:0000256" key="6">
    <source>
        <dbReference type="ARBA" id="ARBA00022737"/>
    </source>
</evidence>
<dbReference type="FunFam" id="3.40.30.10:FF:000017">
    <property type="entry name" value="Protein disulfide-isomerase A4"/>
    <property type="match status" value="2"/>
</dbReference>
<keyword evidence="6" id="KW-0677">Repeat</keyword>
<dbReference type="GO" id="GO:0003756">
    <property type="term" value="F:protein disulfide isomerase activity"/>
    <property type="evidence" value="ECO:0007669"/>
    <property type="project" value="UniProtKB-EC"/>
</dbReference>
<reference evidence="16" key="1">
    <citation type="submission" date="2020-08" db="EMBL/GenBank/DDBJ databases">
        <title>Multicomponent nature underlies the extraordinary mechanical properties of spider dragline silk.</title>
        <authorList>
            <person name="Kono N."/>
            <person name="Nakamura H."/>
            <person name="Mori M."/>
            <person name="Yoshida Y."/>
            <person name="Ohtoshi R."/>
            <person name="Malay A.D."/>
            <person name="Moran D.A.P."/>
            <person name="Tomita M."/>
            <person name="Numata K."/>
            <person name="Arakawa K."/>
        </authorList>
    </citation>
    <scope>NUCLEOTIDE SEQUENCE</scope>
</reference>
<evidence type="ECO:0000256" key="1">
    <source>
        <dbReference type="ARBA" id="ARBA00001182"/>
    </source>
</evidence>
<gene>
    <name evidence="16" type="primary">PDIA4</name>
    <name evidence="16" type="ORF">NPIL_259681</name>
</gene>